<evidence type="ECO:0000313" key="1">
    <source>
        <dbReference type="EMBL" id="KAF3496693.1"/>
    </source>
</evidence>
<comment type="caution">
    <text evidence="1">The sequence shown here is derived from an EMBL/GenBank/DDBJ whole genome shotgun (WGS) entry which is preliminary data.</text>
</comment>
<keyword evidence="2" id="KW-1185">Reference proteome</keyword>
<sequence length="59" mass="6504">MAMKTIPTSRLRWLNSSATSNQRWDAIEDVNEDLGLNVKLKDGSEIKGSFHGLGSNSNI</sequence>
<evidence type="ECO:0008006" key="3">
    <source>
        <dbReference type="Google" id="ProtNLM"/>
    </source>
</evidence>
<reference evidence="1 2" key="1">
    <citation type="journal article" date="2020" name="BMC Genomics">
        <title>Intraspecific diversification of the crop wild relative Brassica cretica Lam. using demographic model selection.</title>
        <authorList>
            <person name="Kioukis A."/>
            <person name="Michalopoulou V.A."/>
            <person name="Briers L."/>
            <person name="Pirintsos S."/>
            <person name="Studholme D.J."/>
            <person name="Pavlidis P."/>
            <person name="Sarris P.F."/>
        </authorList>
    </citation>
    <scope>NUCLEOTIDE SEQUENCE [LARGE SCALE GENOMIC DNA]</scope>
    <source>
        <strain evidence="2">cv. PFS-1207/04</strain>
    </source>
</reference>
<protein>
    <recommendedName>
        <fullName evidence="3">LSM domain-containing protein</fullName>
    </recommendedName>
</protein>
<gene>
    <name evidence="1" type="ORF">DY000_02055617</name>
</gene>
<accession>A0ABQ7AGE4</accession>
<proteinExistence type="predicted"/>
<name>A0ABQ7AGE4_BRACR</name>
<dbReference type="EMBL" id="QGKV02002055">
    <property type="protein sequence ID" value="KAF3496693.1"/>
    <property type="molecule type" value="Genomic_DNA"/>
</dbReference>
<dbReference type="Proteomes" id="UP000266723">
    <property type="component" value="Unassembled WGS sequence"/>
</dbReference>
<evidence type="ECO:0000313" key="2">
    <source>
        <dbReference type="Proteomes" id="UP000266723"/>
    </source>
</evidence>
<organism evidence="1 2">
    <name type="scientific">Brassica cretica</name>
    <name type="common">Mustard</name>
    <dbReference type="NCBI Taxonomy" id="69181"/>
    <lineage>
        <taxon>Eukaryota</taxon>
        <taxon>Viridiplantae</taxon>
        <taxon>Streptophyta</taxon>
        <taxon>Embryophyta</taxon>
        <taxon>Tracheophyta</taxon>
        <taxon>Spermatophyta</taxon>
        <taxon>Magnoliopsida</taxon>
        <taxon>eudicotyledons</taxon>
        <taxon>Gunneridae</taxon>
        <taxon>Pentapetalae</taxon>
        <taxon>rosids</taxon>
        <taxon>malvids</taxon>
        <taxon>Brassicales</taxon>
        <taxon>Brassicaceae</taxon>
        <taxon>Brassiceae</taxon>
        <taxon>Brassica</taxon>
    </lineage>
</organism>